<dbReference type="OrthoDB" id="6161447at2759"/>
<dbReference type="AlphaFoldDB" id="A0A210QPF4"/>
<gene>
    <name evidence="2" type="ORF">KP79_PYT22781</name>
</gene>
<accession>A0A210QPF4</accession>
<feature type="compositionally biased region" description="Polar residues" evidence="1">
    <location>
        <begin position="16"/>
        <end position="27"/>
    </location>
</feature>
<protein>
    <submittedName>
        <fullName evidence="2">Uncharacterized protein</fullName>
    </submittedName>
</protein>
<evidence type="ECO:0000256" key="1">
    <source>
        <dbReference type="SAM" id="MobiDB-lite"/>
    </source>
</evidence>
<keyword evidence="3" id="KW-1185">Reference proteome</keyword>
<dbReference type="Proteomes" id="UP000242188">
    <property type="component" value="Unassembled WGS sequence"/>
</dbReference>
<proteinExistence type="predicted"/>
<reference evidence="2 3" key="1">
    <citation type="journal article" date="2017" name="Nat. Ecol. Evol.">
        <title>Scallop genome provides insights into evolution of bilaterian karyotype and development.</title>
        <authorList>
            <person name="Wang S."/>
            <person name="Zhang J."/>
            <person name="Jiao W."/>
            <person name="Li J."/>
            <person name="Xun X."/>
            <person name="Sun Y."/>
            <person name="Guo X."/>
            <person name="Huan P."/>
            <person name="Dong B."/>
            <person name="Zhang L."/>
            <person name="Hu X."/>
            <person name="Sun X."/>
            <person name="Wang J."/>
            <person name="Zhao C."/>
            <person name="Wang Y."/>
            <person name="Wang D."/>
            <person name="Huang X."/>
            <person name="Wang R."/>
            <person name="Lv J."/>
            <person name="Li Y."/>
            <person name="Zhang Z."/>
            <person name="Liu B."/>
            <person name="Lu W."/>
            <person name="Hui Y."/>
            <person name="Liang J."/>
            <person name="Zhou Z."/>
            <person name="Hou R."/>
            <person name="Li X."/>
            <person name="Liu Y."/>
            <person name="Li H."/>
            <person name="Ning X."/>
            <person name="Lin Y."/>
            <person name="Zhao L."/>
            <person name="Xing Q."/>
            <person name="Dou J."/>
            <person name="Li Y."/>
            <person name="Mao J."/>
            <person name="Guo H."/>
            <person name="Dou H."/>
            <person name="Li T."/>
            <person name="Mu C."/>
            <person name="Jiang W."/>
            <person name="Fu Q."/>
            <person name="Fu X."/>
            <person name="Miao Y."/>
            <person name="Liu J."/>
            <person name="Yu Q."/>
            <person name="Li R."/>
            <person name="Liao H."/>
            <person name="Li X."/>
            <person name="Kong Y."/>
            <person name="Jiang Z."/>
            <person name="Chourrout D."/>
            <person name="Li R."/>
            <person name="Bao Z."/>
        </authorList>
    </citation>
    <scope>NUCLEOTIDE SEQUENCE [LARGE SCALE GENOMIC DNA]</scope>
    <source>
        <strain evidence="2 3">PY_sf001</strain>
    </source>
</reference>
<dbReference type="EMBL" id="NEDP02002548">
    <property type="protein sequence ID" value="OWF50624.1"/>
    <property type="molecule type" value="Genomic_DNA"/>
</dbReference>
<evidence type="ECO:0000313" key="2">
    <source>
        <dbReference type="EMBL" id="OWF50624.1"/>
    </source>
</evidence>
<evidence type="ECO:0000313" key="3">
    <source>
        <dbReference type="Proteomes" id="UP000242188"/>
    </source>
</evidence>
<organism evidence="2 3">
    <name type="scientific">Mizuhopecten yessoensis</name>
    <name type="common">Japanese scallop</name>
    <name type="synonym">Patinopecten yessoensis</name>
    <dbReference type="NCBI Taxonomy" id="6573"/>
    <lineage>
        <taxon>Eukaryota</taxon>
        <taxon>Metazoa</taxon>
        <taxon>Spiralia</taxon>
        <taxon>Lophotrochozoa</taxon>
        <taxon>Mollusca</taxon>
        <taxon>Bivalvia</taxon>
        <taxon>Autobranchia</taxon>
        <taxon>Pteriomorphia</taxon>
        <taxon>Pectinida</taxon>
        <taxon>Pectinoidea</taxon>
        <taxon>Pectinidae</taxon>
        <taxon>Mizuhopecten</taxon>
    </lineage>
</organism>
<feature type="region of interest" description="Disordered" evidence="1">
    <location>
        <begin position="1"/>
        <end position="29"/>
    </location>
</feature>
<name>A0A210QPF4_MIZYE</name>
<sequence>MESLQNYHIEKEVGHTTETAQSMSSTYGEGEAGMSLLPELAYEDNEGSAKVIKAVQEGNLAVLQEFEAYFKSKGFDFKHFPVNPLIIIAVFGSPEAVEHVQSWSSTTFNWNDQLEIPVGVFEGLLDEMKDRKATSLFVATFLKKPVIVESLIKYSDEQNIAYCMNNIQLSNPMEIFFMAEVGERLKKEYRELKPSVVPGHQREANGRLARVFIVYSPKVVHVTNHIKDGIGLVMIRNPYRVDDEAMTVSNSKEVDGDSSKQDMERTNKAIESHSKTLWCNHSNLNIISVCTVRSKRKGGALEKCLCVVLYCSTKGVVPLGEKEFPSTLALGEDDSIDIDVREGYFEFGGYPTKPSTNHHDKLKMGCNIGALPSQNGWGTLGPFVQYKGTMGFLTCAHVLFDVAHQHSVDFTDNGSNQRLVVQPATDASSKSGNPCGFVHRVNFNPSMDISIDVAVVTISDETRRPNKGRFANDHSYKYREAGFDDLPEYNNGAILPDIKKFGTSNFVVKFGSETHLTKGYLRVDGAQVRPLSTALGLPSMKAKFYMKNQYEIIGDKSGINIFQPGDSGSAVFMLEGTSLHCIGLAIGRTTHGTAVVTPIQAILAALGSDADIEIQRFNEL</sequence>
<comment type="caution">
    <text evidence="2">The sequence shown here is derived from an EMBL/GenBank/DDBJ whole genome shotgun (WGS) entry which is preliminary data.</text>
</comment>